<dbReference type="InterPro" id="IPR019425">
    <property type="entry name" value="7TM_GPCR_serpentine_rcpt_Srt"/>
</dbReference>
<feature type="transmembrane region" description="Helical" evidence="1">
    <location>
        <begin position="246"/>
        <end position="268"/>
    </location>
</feature>
<dbReference type="SUPFAM" id="SSF81321">
    <property type="entry name" value="Family A G protein-coupled receptor-like"/>
    <property type="match status" value="1"/>
</dbReference>
<keyword evidence="1" id="KW-0472">Membrane</keyword>
<organism evidence="2 3">
    <name type="scientific">Ditylenchus destructor</name>
    <dbReference type="NCBI Taxonomy" id="166010"/>
    <lineage>
        <taxon>Eukaryota</taxon>
        <taxon>Metazoa</taxon>
        <taxon>Ecdysozoa</taxon>
        <taxon>Nematoda</taxon>
        <taxon>Chromadorea</taxon>
        <taxon>Rhabditida</taxon>
        <taxon>Tylenchina</taxon>
        <taxon>Tylenchomorpha</taxon>
        <taxon>Sphaerularioidea</taxon>
        <taxon>Anguinidae</taxon>
        <taxon>Anguininae</taxon>
        <taxon>Ditylenchus</taxon>
    </lineage>
</organism>
<proteinExistence type="predicted"/>
<evidence type="ECO:0000313" key="3">
    <source>
        <dbReference type="Proteomes" id="UP001201812"/>
    </source>
</evidence>
<dbReference type="Pfam" id="PF10321">
    <property type="entry name" value="7TM_GPCR_Srt"/>
    <property type="match status" value="1"/>
</dbReference>
<dbReference type="PANTHER" id="PTHR23021:SF11">
    <property type="entry name" value="SERPENTINE RECEPTOR, CLASS T"/>
    <property type="match status" value="1"/>
</dbReference>
<evidence type="ECO:0000313" key="2">
    <source>
        <dbReference type="EMBL" id="KAI1695492.1"/>
    </source>
</evidence>
<dbReference type="AlphaFoldDB" id="A0AAD4QXB0"/>
<gene>
    <name evidence="2" type="ORF">DdX_19555</name>
</gene>
<feature type="transmembrane region" description="Helical" evidence="1">
    <location>
        <begin position="105"/>
        <end position="130"/>
    </location>
</feature>
<dbReference type="PANTHER" id="PTHR23021">
    <property type="entry name" value="SERPENTINE RECEPTOR, CLASS T"/>
    <property type="match status" value="1"/>
</dbReference>
<feature type="transmembrane region" description="Helical" evidence="1">
    <location>
        <begin position="33"/>
        <end position="57"/>
    </location>
</feature>
<accession>A0AAD4QXB0</accession>
<sequence length="634" mass="72908">MDILLFDNSKFEDMYNCSKVNLSTVPMEERRHVVVGTVTIIVALIYELLYLPCLLVIARRRSQSSSYKFMLYIGIVDVICLWINGFITGYYAIMGTVYCDYEHPYFMYFVGCSGNALWYMETWMAFILALSRCVDTVSPRIYRALFEGNRAWYWTLIPSVYGFYFGYFRKPVIFTGVYDAWFFNPYAGYIDDADMTYDSPQHTVHNVFISVSFISLYVIFVGLFILKNIKYKHSGTQSTQQKMAFLQVFIISVVNASCSGIYALFQYIPIGPVLLVVAQFLWISSHGVPGVLYITMNPTVRREVKRMFRRVLHLRQGVSSGISNATGSKVHSERIMSSQLRVEPASQIWDWLFRVTVVRVRVKWKRRTRRPSARATSWLPHASLSSSFVRPSLIDWLVVCAPSFPLDSKLELRISFPYTDPCDRLWPTPALFSLRVMSGVFIIGLNSSFIILCIERLVCVFRISNYEESSRPALVATIVLSTTALFSVVLIFLCIPGVDWDEKLAVTTIRNSNNTANFQIMLIYMFALECVGVLFFSFLHFFFENAFVIWPITSIPTDLQMVLYELAFISRLSPFFTSLLLARGTGQLRRLLCCSATEQRTKVIVNSNKDQDDHFNRLKQMFETGAMAQRKNAH</sequence>
<name>A0AAD4QXB0_9BILA</name>
<feature type="transmembrane region" description="Helical" evidence="1">
    <location>
        <begin position="151"/>
        <end position="168"/>
    </location>
</feature>
<feature type="transmembrane region" description="Helical" evidence="1">
    <location>
        <begin position="280"/>
        <end position="300"/>
    </location>
</feature>
<evidence type="ECO:0000256" key="1">
    <source>
        <dbReference type="SAM" id="Phobius"/>
    </source>
</evidence>
<keyword evidence="3" id="KW-1185">Reference proteome</keyword>
<keyword evidence="1" id="KW-1133">Transmembrane helix</keyword>
<comment type="caution">
    <text evidence="2">The sequence shown here is derived from an EMBL/GenBank/DDBJ whole genome shotgun (WGS) entry which is preliminary data.</text>
</comment>
<feature type="transmembrane region" description="Helical" evidence="1">
    <location>
        <begin position="563"/>
        <end position="582"/>
    </location>
</feature>
<feature type="transmembrane region" description="Helical" evidence="1">
    <location>
        <begin position="69"/>
        <end position="93"/>
    </location>
</feature>
<feature type="transmembrane region" description="Helical" evidence="1">
    <location>
        <begin position="475"/>
        <end position="500"/>
    </location>
</feature>
<feature type="transmembrane region" description="Helical" evidence="1">
    <location>
        <begin position="207"/>
        <end position="226"/>
    </location>
</feature>
<feature type="transmembrane region" description="Helical" evidence="1">
    <location>
        <begin position="440"/>
        <end position="463"/>
    </location>
</feature>
<dbReference type="Gene3D" id="1.20.1070.10">
    <property type="entry name" value="Rhodopsin 7-helix transmembrane proteins"/>
    <property type="match status" value="1"/>
</dbReference>
<protein>
    <submittedName>
        <fullName evidence="2">Serpentine type 7TM GPCR chemoreceptor srt domain-containing protein</fullName>
    </submittedName>
</protein>
<dbReference type="EMBL" id="JAKKPZ010000399">
    <property type="protein sequence ID" value="KAI1695492.1"/>
    <property type="molecule type" value="Genomic_DNA"/>
</dbReference>
<reference evidence="2" key="1">
    <citation type="submission" date="2022-01" db="EMBL/GenBank/DDBJ databases">
        <title>Genome Sequence Resource for Two Populations of Ditylenchus destructor, the Migratory Endoparasitic Phytonematode.</title>
        <authorList>
            <person name="Zhang H."/>
            <person name="Lin R."/>
            <person name="Xie B."/>
        </authorList>
    </citation>
    <scope>NUCLEOTIDE SEQUENCE</scope>
    <source>
        <strain evidence="2">BazhouSP</strain>
    </source>
</reference>
<keyword evidence="1" id="KW-0812">Transmembrane</keyword>
<feature type="transmembrane region" description="Helical" evidence="1">
    <location>
        <begin position="521"/>
        <end position="543"/>
    </location>
</feature>
<dbReference type="Proteomes" id="UP001201812">
    <property type="component" value="Unassembled WGS sequence"/>
</dbReference>